<evidence type="ECO:0000256" key="3">
    <source>
        <dbReference type="ARBA" id="ARBA00023125"/>
    </source>
</evidence>
<evidence type="ECO:0000256" key="2">
    <source>
        <dbReference type="ARBA" id="ARBA00023015"/>
    </source>
</evidence>
<feature type="non-terminal residue" evidence="6">
    <location>
        <position position="59"/>
    </location>
</feature>
<gene>
    <name evidence="6" type="ORF">Goari_025899</name>
</gene>
<organism evidence="6 7">
    <name type="scientific">Gossypium aridum</name>
    <name type="common">American cotton</name>
    <name type="synonym">Erioxylum aridum</name>
    <dbReference type="NCBI Taxonomy" id="34290"/>
    <lineage>
        <taxon>Eukaryota</taxon>
        <taxon>Viridiplantae</taxon>
        <taxon>Streptophyta</taxon>
        <taxon>Embryophyta</taxon>
        <taxon>Tracheophyta</taxon>
        <taxon>Spermatophyta</taxon>
        <taxon>Magnoliopsida</taxon>
        <taxon>eudicotyledons</taxon>
        <taxon>Gunneridae</taxon>
        <taxon>Pentapetalae</taxon>
        <taxon>rosids</taxon>
        <taxon>malvids</taxon>
        <taxon>Malvales</taxon>
        <taxon>Malvaceae</taxon>
        <taxon>Malvoideae</taxon>
        <taxon>Gossypium</taxon>
    </lineage>
</organism>
<reference evidence="6 7" key="1">
    <citation type="journal article" date="2019" name="Genome Biol. Evol.">
        <title>Insights into the evolution of the New World diploid cottons (Gossypium, subgenus Houzingenia) based on genome sequencing.</title>
        <authorList>
            <person name="Grover C.E."/>
            <person name="Arick M.A. 2nd"/>
            <person name="Thrash A."/>
            <person name="Conover J.L."/>
            <person name="Sanders W.S."/>
            <person name="Peterson D.G."/>
            <person name="Frelichowski J.E."/>
            <person name="Scheffler J.A."/>
            <person name="Scheffler B.E."/>
            <person name="Wendel J.F."/>
        </authorList>
    </citation>
    <scope>NUCLEOTIDE SEQUENCE [LARGE SCALE GENOMIC DNA]</scope>
    <source>
        <strain evidence="6">185</strain>
        <tissue evidence="6">Leaf</tissue>
    </source>
</reference>
<dbReference type="GO" id="GO:0003677">
    <property type="term" value="F:DNA binding"/>
    <property type="evidence" value="ECO:0007669"/>
    <property type="project" value="UniProtKB-KW"/>
</dbReference>
<evidence type="ECO:0000256" key="1">
    <source>
        <dbReference type="ARBA" id="ARBA00004123"/>
    </source>
</evidence>
<dbReference type="AlphaFoldDB" id="A0A7J8XAJ8"/>
<keyword evidence="4" id="KW-0804">Transcription</keyword>
<comment type="caution">
    <text evidence="6">The sequence shown here is derived from an EMBL/GenBank/DDBJ whole genome shotgun (WGS) entry which is preliminary data.</text>
</comment>
<dbReference type="InterPro" id="IPR001289">
    <property type="entry name" value="NFYA"/>
</dbReference>
<evidence type="ECO:0008006" key="8">
    <source>
        <dbReference type="Google" id="ProtNLM"/>
    </source>
</evidence>
<accession>A0A7J8XAJ8</accession>
<sequence length="59" mass="6698">SRIASLLLTIPEISLSSAFVPRPYVHYSRHLHAMRRRFLNKKSLNSDKEGMEMKKAAGG</sequence>
<evidence type="ECO:0000256" key="4">
    <source>
        <dbReference type="ARBA" id="ARBA00023163"/>
    </source>
</evidence>
<proteinExistence type="predicted"/>
<evidence type="ECO:0000313" key="6">
    <source>
        <dbReference type="EMBL" id="MBA0684305.1"/>
    </source>
</evidence>
<feature type="non-terminal residue" evidence="6">
    <location>
        <position position="1"/>
    </location>
</feature>
<keyword evidence="7" id="KW-1185">Reference proteome</keyword>
<dbReference type="GO" id="GO:0003700">
    <property type="term" value="F:DNA-binding transcription factor activity"/>
    <property type="evidence" value="ECO:0007669"/>
    <property type="project" value="InterPro"/>
</dbReference>
<comment type="subcellular location">
    <subcellularLocation>
        <location evidence="1">Nucleus</location>
    </subcellularLocation>
</comment>
<name>A0A7J8XAJ8_GOSAI</name>
<keyword evidence="3" id="KW-0238">DNA-binding</keyword>
<dbReference type="Proteomes" id="UP000593577">
    <property type="component" value="Unassembled WGS sequence"/>
</dbReference>
<dbReference type="GO" id="GO:0005634">
    <property type="term" value="C:nucleus"/>
    <property type="evidence" value="ECO:0007669"/>
    <property type="project" value="UniProtKB-SubCell"/>
</dbReference>
<dbReference type="EMBL" id="JABFAA010000006">
    <property type="protein sequence ID" value="MBA0684305.1"/>
    <property type="molecule type" value="Genomic_DNA"/>
</dbReference>
<evidence type="ECO:0000256" key="5">
    <source>
        <dbReference type="ARBA" id="ARBA00023242"/>
    </source>
</evidence>
<protein>
    <recommendedName>
        <fullName evidence="8">Nuclear transcription factor Y subunit</fullName>
    </recommendedName>
</protein>
<evidence type="ECO:0000313" key="7">
    <source>
        <dbReference type="Proteomes" id="UP000593577"/>
    </source>
</evidence>
<keyword evidence="5" id="KW-0539">Nucleus</keyword>
<keyword evidence="2" id="KW-0805">Transcription regulation</keyword>
<dbReference type="PROSITE" id="PS51152">
    <property type="entry name" value="NFYA_HAP2_2"/>
    <property type="match status" value="1"/>
</dbReference>